<reference evidence="4" key="1">
    <citation type="journal article" date="2023" name="bioRxiv">
        <title>Scaffold-level genome assemblies of two parasitoid biocontrol wasps reveal the parthenogenesis mechanism and an associated novel virus.</title>
        <authorList>
            <person name="Inwood S."/>
            <person name="Skelly J."/>
            <person name="Guhlin J."/>
            <person name="Harrop T."/>
            <person name="Goldson S."/>
            <person name="Dearden P."/>
        </authorList>
    </citation>
    <scope>NUCLEOTIDE SEQUENCE</scope>
    <source>
        <strain evidence="4">Irish</strain>
        <tissue evidence="4">Whole body</tissue>
    </source>
</reference>
<accession>A0AA39F0W5</accession>
<evidence type="ECO:0000313" key="5">
    <source>
        <dbReference type="Proteomes" id="UP001168990"/>
    </source>
</evidence>
<evidence type="ECO:0000259" key="3">
    <source>
        <dbReference type="Pfam" id="PF16066"/>
    </source>
</evidence>
<comment type="caution">
    <text evidence="4">The sequence shown here is derived from an EMBL/GenBank/DDBJ whole genome shotgun (WGS) entry which is preliminary data.</text>
</comment>
<feature type="domain" description="Fibronectin type III" evidence="3">
    <location>
        <begin position="90"/>
        <end position="224"/>
    </location>
</feature>
<gene>
    <name evidence="4" type="ORF">PV328_007851</name>
</gene>
<feature type="compositionally biased region" description="Basic and acidic residues" evidence="1">
    <location>
        <begin position="421"/>
        <end position="431"/>
    </location>
</feature>
<feature type="compositionally biased region" description="Basic and acidic residues" evidence="1">
    <location>
        <begin position="239"/>
        <end position="257"/>
    </location>
</feature>
<feature type="region of interest" description="Disordered" evidence="1">
    <location>
        <begin position="409"/>
        <end position="431"/>
    </location>
</feature>
<dbReference type="Pfam" id="PF16066">
    <property type="entry name" value="DUF4808"/>
    <property type="match status" value="1"/>
</dbReference>
<evidence type="ECO:0000256" key="2">
    <source>
        <dbReference type="SAM" id="Phobius"/>
    </source>
</evidence>
<proteinExistence type="predicted"/>
<feature type="region of interest" description="Disordered" evidence="1">
    <location>
        <begin position="50"/>
        <end position="83"/>
    </location>
</feature>
<feature type="compositionally biased region" description="Gly residues" evidence="1">
    <location>
        <begin position="176"/>
        <end position="187"/>
    </location>
</feature>
<feature type="region of interest" description="Disordered" evidence="1">
    <location>
        <begin position="170"/>
        <end position="192"/>
    </location>
</feature>
<dbReference type="PANTHER" id="PTHR21104:SF2">
    <property type="entry name" value="FIBRONECTIN TYPE-III DOMAIN-CONTAINING PROTEIN"/>
    <property type="match status" value="1"/>
</dbReference>
<keyword evidence="5" id="KW-1185">Reference proteome</keyword>
<dbReference type="PANTHER" id="PTHR21104">
    <property type="entry name" value="FIBRONECTIN TYPE III DOMAIN-CONTAINING PROTEIN"/>
    <property type="match status" value="1"/>
</dbReference>
<name>A0AA39F0W5_9HYME</name>
<keyword evidence="2" id="KW-0812">Transmembrane</keyword>
<keyword evidence="2" id="KW-0472">Membrane</keyword>
<evidence type="ECO:0000313" key="4">
    <source>
        <dbReference type="EMBL" id="KAK0160441.1"/>
    </source>
</evidence>
<reference evidence="4" key="2">
    <citation type="submission" date="2023-03" db="EMBL/GenBank/DDBJ databases">
        <authorList>
            <person name="Inwood S.N."/>
            <person name="Skelly J.G."/>
            <person name="Guhlin J."/>
            <person name="Harrop T.W.R."/>
            <person name="Goldson S.G."/>
            <person name="Dearden P.K."/>
        </authorList>
    </citation>
    <scope>NUCLEOTIDE SEQUENCE</scope>
    <source>
        <strain evidence="4">Irish</strain>
        <tissue evidence="4">Whole body</tissue>
    </source>
</reference>
<organism evidence="4 5">
    <name type="scientific">Microctonus aethiopoides</name>
    <dbReference type="NCBI Taxonomy" id="144406"/>
    <lineage>
        <taxon>Eukaryota</taxon>
        <taxon>Metazoa</taxon>
        <taxon>Ecdysozoa</taxon>
        <taxon>Arthropoda</taxon>
        <taxon>Hexapoda</taxon>
        <taxon>Insecta</taxon>
        <taxon>Pterygota</taxon>
        <taxon>Neoptera</taxon>
        <taxon>Endopterygota</taxon>
        <taxon>Hymenoptera</taxon>
        <taxon>Apocrita</taxon>
        <taxon>Ichneumonoidea</taxon>
        <taxon>Braconidae</taxon>
        <taxon>Euphorinae</taxon>
        <taxon>Microctonus</taxon>
    </lineage>
</organism>
<feature type="compositionally biased region" description="Pro residues" evidence="1">
    <location>
        <begin position="68"/>
        <end position="81"/>
    </location>
</feature>
<sequence length="431" mass="47770">MVSYRMVRLVAGNSDAITLTDLQADTQYQLVITAVRAGKKYRSRPIVFRTLEPPRTSPQHDATVTGGPIPPPQPPPLPPSSQQPHAYIQVRGVEVGIVVMVLIVWAGAIALFFNRWGKIRMLLPYQPDYKEQLKVPGTGACAATTTTCTQHSSQHACSQHLHWSNHRVDSLDSATAGGGGGGGGGLGWPRSSRPRINSAIDVAGFLSQEFLRRHGSTSRLCRKVRSADNLPLASCNNRQNDDHRNSNDDGVEMDREIFFPTPNDEEDKTDDTESKRQSSLESGGNKDNAEISLLEPYLQQSTAPKECISTATITNASPGLVTKRLGGWKVGGSHEYVKCPIRQSSVIDERFHRHSCEPDFTRPQQHHHRRMSPVGHLFHHQSTESETHSRNRDFSKRTMGASVETQHFGLPILSISEPSPPDERDRLDDYL</sequence>
<feature type="transmembrane region" description="Helical" evidence="2">
    <location>
        <begin position="95"/>
        <end position="113"/>
    </location>
</feature>
<dbReference type="EMBL" id="JAQQBS010001423">
    <property type="protein sequence ID" value="KAK0160441.1"/>
    <property type="molecule type" value="Genomic_DNA"/>
</dbReference>
<dbReference type="Proteomes" id="UP001168990">
    <property type="component" value="Unassembled WGS sequence"/>
</dbReference>
<dbReference type="InterPro" id="IPR032073">
    <property type="entry name" value="FNDC5_C"/>
</dbReference>
<protein>
    <recommendedName>
        <fullName evidence="3">Fibronectin type III domain-containing protein</fullName>
    </recommendedName>
</protein>
<dbReference type="AlphaFoldDB" id="A0AA39F0W5"/>
<evidence type="ECO:0000256" key="1">
    <source>
        <dbReference type="SAM" id="MobiDB-lite"/>
    </source>
</evidence>
<feature type="region of interest" description="Disordered" evidence="1">
    <location>
        <begin position="232"/>
        <end position="289"/>
    </location>
</feature>
<keyword evidence="2" id="KW-1133">Transmembrane helix</keyword>